<dbReference type="WBParaSite" id="scaffold3127_cov229.g6042">
    <property type="protein sequence ID" value="scaffold3127_cov229.g6042"/>
    <property type="gene ID" value="scaffold3127_cov229.g6042"/>
</dbReference>
<dbReference type="Proteomes" id="UP000887561">
    <property type="component" value="Unplaced"/>
</dbReference>
<keyword evidence="2" id="KW-0812">Transmembrane</keyword>
<feature type="compositionally biased region" description="Basic and acidic residues" evidence="1">
    <location>
        <begin position="209"/>
        <end position="218"/>
    </location>
</feature>
<feature type="region of interest" description="Disordered" evidence="1">
    <location>
        <begin position="196"/>
        <end position="233"/>
    </location>
</feature>
<keyword evidence="3" id="KW-1185">Reference proteome</keyword>
<sequence>MFYPSQIQIVKPPNIIRPHLMVQQQQHKMTSGKATTPADKHNVMLFLMVNCIQILCVLIVLMQALSTTELRGNFYYADRANIRKMLLESDGLRCKEFVIYNAEPPTPQEKWDEHLSNSGYATLKDREERSEGSKDHPPSSGRILTILERSLKVTGDEVNSTTGELKMRISLLFEWKTGHGQLDVLQLPEDAENLTEATTTDPHLFKSNSGREREKSDSFRASPRASSSRYERYSSASQLSRALENNPFTYINNSRVFNGETPTRLSFEENTDKQTKENTELDIDLFSVLLNPPDHFRSVPITHLFSSPEEQNIKVGLSLTFPKYLQINYEPGFYKFLRGNEPSFPQCEELKKANKGRINCDYFNEREKSENECSRILNPKKEKLLDNFNERIDKILNCVLKYCAENSKIKSKPGVLEKFYKQFKKGVGSVFGSEDTKWWVGEDEAEHIVIVTNNEVIGAIYEKITGQLMDVESASITKFIEFETNQASSSGSSYKRFRIIQESDIKHLGLSENLYQLNNRIW</sequence>
<evidence type="ECO:0000313" key="4">
    <source>
        <dbReference type="WBParaSite" id="scaffold3127_cov229.g6042"/>
    </source>
</evidence>
<feature type="transmembrane region" description="Helical" evidence="2">
    <location>
        <begin position="43"/>
        <end position="65"/>
    </location>
</feature>
<evidence type="ECO:0000313" key="3">
    <source>
        <dbReference type="Proteomes" id="UP000887561"/>
    </source>
</evidence>
<organism evidence="3 4">
    <name type="scientific">Meloidogyne javanica</name>
    <name type="common">Root-knot nematode worm</name>
    <dbReference type="NCBI Taxonomy" id="6303"/>
    <lineage>
        <taxon>Eukaryota</taxon>
        <taxon>Metazoa</taxon>
        <taxon>Ecdysozoa</taxon>
        <taxon>Nematoda</taxon>
        <taxon>Chromadorea</taxon>
        <taxon>Rhabditida</taxon>
        <taxon>Tylenchina</taxon>
        <taxon>Tylenchomorpha</taxon>
        <taxon>Tylenchoidea</taxon>
        <taxon>Meloidogynidae</taxon>
        <taxon>Meloidogyninae</taxon>
        <taxon>Meloidogyne</taxon>
        <taxon>Meloidogyne incognita group</taxon>
    </lineage>
</organism>
<proteinExistence type="predicted"/>
<evidence type="ECO:0000256" key="2">
    <source>
        <dbReference type="SAM" id="Phobius"/>
    </source>
</evidence>
<dbReference type="AlphaFoldDB" id="A0A915M858"/>
<feature type="compositionally biased region" description="Low complexity" evidence="1">
    <location>
        <begin position="219"/>
        <end position="233"/>
    </location>
</feature>
<reference evidence="4" key="1">
    <citation type="submission" date="2022-11" db="UniProtKB">
        <authorList>
            <consortium name="WormBaseParasite"/>
        </authorList>
    </citation>
    <scope>IDENTIFICATION</scope>
</reference>
<name>A0A915M858_MELJA</name>
<accession>A0A915M858</accession>
<keyword evidence="2" id="KW-1133">Transmembrane helix</keyword>
<protein>
    <submittedName>
        <fullName evidence="4">Uncharacterized protein</fullName>
    </submittedName>
</protein>
<evidence type="ECO:0000256" key="1">
    <source>
        <dbReference type="SAM" id="MobiDB-lite"/>
    </source>
</evidence>
<keyword evidence="2" id="KW-0472">Membrane</keyword>